<dbReference type="PANTHER" id="PTHR10366">
    <property type="entry name" value="NAD DEPENDENT EPIMERASE/DEHYDRATASE"/>
    <property type="match status" value="1"/>
</dbReference>
<dbReference type="Gene3D" id="3.40.50.720">
    <property type="entry name" value="NAD(P)-binding Rossmann-like Domain"/>
    <property type="match status" value="1"/>
</dbReference>
<dbReference type="FunFam" id="3.40.50.720:FF:000085">
    <property type="entry name" value="Dihydroflavonol reductase"/>
    <property type="match status" value="1"/>
</dbReference>
<dbReference type="Pfam" id="PF01370">
    <property type="entry name" value="Epimerase"/>
    <property type="match status" value="1"/>
</dbReference>
<gene>
    <name evidence="5" type="ORF">ANE_LOCUS840</name>
</gene>
<dbReference type="PANTHER" id="PTHR10366:SF825">
    <property type="entry name" value="NAD(P)-BINDING ROSSMANN-FOLD SUPERFAMILY PROTEIN"/>
    <property type="match status" value="1"/>
</dbReference>
<dbReference type="EMBL" id="CABITT030000001">
    <property type="protein sequence ID" value="VVA90395.1"/>
    <property type="molecule type" value="Genomic_DNA"/>
</dbReference>
<comment type="caution">
    <text evidence="5">The sequence shown here is derived from an EMBL/GenBank/DDBJ whole genome shotgun (WGS) entry which is preliminary data.</text>
</comment>
<dbReference type="SUPFAM" id="SSF51735">
    <property type="entry name" value="NAD(P)-binding Rossmann-fold domains"/>
    <property type="match status" value="1"/>
</dbReference>
<reference evidence="5" key="1">
    <citation type="submission" date="2019-07" db="EMBL/GenBank/DDBJ databases">
        <authorList>
            <person name="Dittberner H."/>
        </authorList>
    </citation>
    <scope>NUCLEOTIDE SEQUENCE [LARGE SCALE GENOMIC DNA]</scope>
</reference>
<keyword evidence="2" id="KW-0560">Oxidoreductase</keyword>
<evidence type="ECO:0000313" key="5">
    <source>
        <dbReference type="EMBL" id="VVA90395.1"/>
    </source>
</evidence>
<feature type="domain" description="NAD-dependent epimerase/dehydratase" evidence="4">
    <location>
        <begin position="8"/>
        <end position="243"/>
    </location>
</feature>
<dbReference type="CDD" id="cd08958">
    <property type="entry name" value="FR_SDR_e"/>
    <property type="match status" value="1"/>
</dbReference>
<dbReference type="Proteomes" id="UP000489600">
    <property type="component" value="Unassembled WGS sequence"/>
</dbReference>
<sequence>MNGGGKVVCVTGASGYIASWIVKLLLLRGYTVRATVRYPRDIKKTKHLFTLEGADERLKLFKADLLEEGSFQQAIDGCDGVFHTASPVSLTATIPQAELIEPAVKGTMNVLETCAKFSSVKRVIVTSSTATILGCKPPFTPNDVVDETFFTDPNFCLEMKQWYALSKTLAEDAAVRFSKENGIDLIVMNPGNVIGPLLQPTLNYSVGVIVDLINGKTPANSFYYRFMDVRDVSLAHIKAFEIPSANGRYINVDPTTTMKDIKKLLHVLFPDLNGESEMNGMAYKVCVDKMKSELGIKFTPIEATLRDTIASLKKKCLLI</sequence>
<evidence type="ECO:0000259" key="4">
    <source>
        <dbReference type="Pfam" id="PF01370"/>
    </source>
</evidence>
<dbReference type="AlphaFoldDB" id="A0A565ALU3"/>
<name>A0A565ALU3_9BRAS</name>
<protein>
    <recommendedName>
        <fullName evidence="4">NAD-dependent epimerase/dehydratase domain-containing protein</fullName>
    </recommendedName>
</protein>
<dbReference type="InterPro" id="IPR036291">
    <property type="entry name" value="NAD(P)-bd_dom_sf"/>
</dbReference>
<comment type="similarity">
    <text evidence="3">Belongs to the NAD(P)-dependent epimerase/dehydratase family. Dihydroflavonol-4-reductase subfamily.</text>
</comment>
<dbReference type="OrthoDB" id="2735536at2759"/>
<accession>A0A565ALU3</accession>
<dbReference type="GO" id="GO:0016616">
    <property type="term" value="F:oxidoreductase activity, acting on the CH-OH group of donors, NAD or NADP as acceptor"/>
    <property type="evidence" value="ECO:0007669"/>
    <property type="project" value="TreeGrafter"/>
</dbReference>
<evidence type="ECO:0000256" key="2">
    <source>
        <dbReference type="ARBA" id="ARBA00023002"/>
    </source>
</evidence>
<proteinExistence type="inferred from homology"/>
<keyword evidence="6" id="KW-1185">Reference proteome</keyword>
<evidence type="ECO:0000256" key="1">
    <source>
        <dbReference type="ARBA" id="ARBA00022857"/>
    </source>
</evidence>
<dbReference type="InterPro" id="IPR050425">
    <property type="entry name" value="NAD(P)_dehydrat-like"/>
</dbReference>
<organism evidence="5 6">
    <name type="scientific">Arabis nemorensis</name>
    <dbReference type="NCBI Taxonomy" id="586526"/>
    <lineage>
        <taxon>Eukaryota</taxon>
        <taxon>Viridiplantae</taxon>
        <taxon>Streptophyta</taxon>
        <taxon>Embryophyta</taxon>
        <taxon>Tracheophyta</taxon>
        <taxon>Spermatophyta</taxon>
        <taxon>Magnoliopsida</taxon>
        <taxon>eudicotyledons</taxon>
        <taxon>Gunneridae</taxon>
        <taxon>Pentapetalae</taxon>
        <taxon>rosids</taxon>
        <taxon>malvids</taxon>
        <taxon>Brassicales</taxon>
        <taxon>Brassicaceae</taxon>
        <taxon>Arabideae</taxon>
        <taxon>Arabis</taxon>
    </lineage>
</organism>
<evidence type="ECO:0000313" key="6">
    <source>
        <dbReference type="Proteomes" id="UP000489600"/>
    </source>
</evidence>
<evidence type="ECO:0000256" key="3">
    <source>
        <dbReference type="ARBA" id="ARBA00023445"/>
    </source>
</evidence>
<dbReference type="InterPro" id="IPR001509">
    <property type="entry name" value="Epimerase_deHydtase"/>
</dbReference>
<keyword evidence="1" id="KW-0521">NADP</keyword>